<evidence type="ECO:0000256" key="1">
    <source>
        <dbReference type="ARBA" id="ARBA00093462"/>
    </source>
</evidence>
<dbReference type="Proteomes" id="UP000053354">
    <property type="component" value="Chromosome"/>
</dbReference>
<dbReference type="InterPro" id="IPR034829">
    <property type="entry name" value="DnaD-like_sf"/>
</dbReference>
<dbReference type="PANTHER" id="PTHR37293">
    <property type="entry name" value="PHAGE REPLICATION PROTEIN-RELATED"/>
    <property type="match status" value="1"/>
</dbReference>
<reference evidence="5" key="1">
    <citation type="submission" date="2016-10" db="EMBL/GenBank/DDBJ databases">
        <authorList>
            <person name="See-Too W.S."/>
        </authorList>
    </citation>
    <scope>NUCLEOTIDE SEQUENCE</scope>
    <source>
        <strain evidence="5">L10.15</strain>
    </source>
</reference>
<dbReference type="AlphaFoldDB" id="A0A1B1S5G2"/>
<dbReference type="NCBIfam" id="TIGR01446">
    <property type="entry name" value="DnaD_dom"/>
    <property type="match status" value="1"/>
</dbReference>
<evidence type="ECO:0000259" key="4">
    <source>
        <dbReference type="Pfam" id="PF09681"/>
    </source>
</evidence>
<dbReference type="KEGG" id="pll:I858_015670"/>
<dbReference type="RefSeq" id="WP_065524776.1">
    <property type="nucleotide sequence ID" value="NZ_CP016540.2"/>
</dbReference>
<feature type="domain" description="Phage replisome organiser N-terminal" evidence="4">
    <location>
        <begin position="6"/>
        <end position="125"/>
    </location>
</feature>
<keyword evidence="6" id="KW-1185">Reference proteome</keyword>
<feature type="region of interest" description="Disordered" evidence="2">
    <location>
        <begin position="120"/>
        <end position="150"/>
    </location>
</feature>
<dbReference type="SUPFAM" id="SSF158499">
    <property type="entry name" value="DnaD domain-like"/>
    <property type="match status" value="1"/>
</dbReference>
<dbReference type="PANTHER" id="PTHR37293:SF7">
    <property type="entry name" value="HYPOTHETICAL PHAGE PROTEIN"/>
    <property type="match status" value="1"/>
</dbReference>
<dbReference type="Pfam" id="PF07261">
    <property type="entry name" value="DnaB_2"/>
    <property type="match status" value="1"/>
</dbReference>
<evidence type="ECO:0000313" key="6">
    <source>
        <dbReference type="Proteomes" id="UP000053354"/>
    </source>
</evidence>
<gene>
    <name evidence="5" type="ORF">I858_015670</name>
</gene>
<name>A0A1B1S5G2_9BACL</name>
<comment type="similarity">
    <text evidence="1">Belongs to the DnaB/DnaD family.</text>
</comment>
<dbReference type="InterPro" id="IPR010056">
    <property type="entry name" value="Phage_rep_org__N"/>
</dbReference>
<evidence type="ECO:0008006" key="7">
    <source>
        <dbReference type="Google" id="ProtNLM"/>
    </source>
</evidence>
<evidence type="ECO:0000259" key="3">
    <source>
        <dbReference type="Pfam" id="PF07261"/>
    </source>
</evidence>
<feature type="domain" description="DnaB/C C-terminal" evidence="3">
    <location>
        <begin position="183"/>
        <end position="252"/>
    </location>
</feature>
<protein>
    <recommendedName>
        <fullName evidence="7">DnaD domain protein</fullName>
    </recommendedName>
</protein>
<accession>A0A1B1S5G2</accession>
<evidence type="ECO:0000256" key="2">
    <source>
        <dbReference type="SAM" id="MobiDB-lite"/>
    </source>
</evidence>
<dbReference type="InterPro" id="IPR006343">
    <property type="entry name" value="DnaB/C_C"/>
</dbReference>
<proteinExistence type="inferred from homology"/>
<dbReference type="EMBL" id="CP016540">
    <property type="protein sequence ID" value="ANU28428.1"/>
    <property type="molecule type" value="Genomic_DNA"/>
</dbReference>
<dbReference type="NCBIfam" id="TIGR01714">
    <property type="entry name" value="phage_rep_org_N"/>
    <property type="match status" value="1"/>
</dbReference>
<evidence type="ECO:0000313" key="5">
    <source>
        <dbReference type="EMBL" id="ANU28428.1"/>
    </source>
</evidence>
<dbReference type="Gene3D" id="1.10.10.630">
    <property type="entry name" value="DnaD domain-like"/>
    <property type="match status" value="1"/>
</dbReference>
<dbReference type="STRING" id="1302659.I858_015670"/>
<sequence length="286" mass="32638">MSDVKWIKLSTQMFEDEKIRLIESMPEADTILIVWVKLLSQAGRANNNGYIYLSETIPYTDEMLSTIFNRPLSTVRMALEVFRTFGMIDIDENHFISISNWEKHQNVAGLDKIREQTKKRVEKHRQAKKKQLAPPLKKGPENESNVTSNVSVTKDNATELELDLELELEKEVVVVDKSAGMAFRFYEQNISHLVPHIAERISIMIDESSEELVHEALKRSVEANARNKMNFADSILKSWSDQRIKTLADVVAADKEFDRRKRGSSNGTTSKDHAGASDEEWDGLSL</sequence>
<organism evidence="5 6">
    <name type="scientific">Planococcus versutus</name>
    <dbReference type="NCBI Taxonomy" id="1302659"/>
    <lineage>
        <taxon>Bacteria</taxon>
        <taxon>Bacillati</taxon>
        <taxon>Bacillota</taxon>
        <taxon>Bacilli</taxon>
        <taxon>Bacillales</taxon>
        <taxon>Caryophanaceae</taxon>
        <taxon>Planococcus</taxon>
    </lineage>
</organism>
<feature type="region of interest" description="Disordered" evidence="2">
    <location>
        <begin position="257"/>
        <end position="286"/>
    </location>
</feature>
<dbReference type="Pfam" id="PF09681">
    <property type="entry name" value="Phage_rep_org_N"/>
    <property type="match status" value="1"/>
</dbReference>
<feature type="compositionally biased region" description="Basic residues" evidence="2">
    <location>
        <begin position="120"/>
        <end position="131"/>
    </location>
</feature>
<feature type="compositionally biased region" description="Acidic residues" evidence="2">
    <location>
        <begin position="277"/>
        <end position="286"/>
    </location>
</feature>
<dbReference type="InterPro" id="IPR053162">
    <property type="entry name" value="DnaD"/>
</dbReference>